<accession>A0AAD2DPA5</accession>
<evidence type="ECO:0000256" key="1">
    <source>
        <dbReference type="SAM" id="MobiDB-lite"/>
    </source>
</evidence>
<feature type="compositionally biased region" description="Polar residues" evidence="1">
    <location>
        <begin position="36"/>
        <end position="51"/>
    </location>
</feature>
<feature type="compositionally biased region" description="Basic and acidic residues" evidence="1">
    <location>
        <begin position="52"/>
        <end position="71"/>
    </location>
</feature>
<sequence>MASLSGPTSSFLPSLNRRRNFETSRNRPISAYRSDPQPSNDQRNNQNTLNVTERKSRKFDGAKLKEREARERKEEINRKIASQKAISIILRREATKAVIEKKKGNAKKLLPRTVLEALHERITALRWESALKVCRLI</sequence>
<organism evidence="2 3">
    <name type="scientific">Fraxinus pennsylvanica</name>
    <dbReference type="NCBI Taxonomy" id="56036"/>
    <lineage>
        <taxon>Eukaryota</taxon>
        <taxon>Viridiplantae</taxon>
        <taxon>Streptophyta</taxon>
        <taxon>Embryophyta</taxon>
        <taxon>Tracheophyta</taxon>
        <taxon>Spermatophyta</taxon>
        <taxon>Magnoliopsida</taxon>
        <taxon>eudicotyledons</taxon>
        <taxon>Gunneridae</taxon>
        <taxon>Pentapetalae</taxon>
        <taxon>asterids</taxon>
        <taxon>lamiids</taxon>
        <taxon>Lamiales</taxon>
        <taxon>Oleaceae</taxon>
        <taxon>Oleeae</taxon>
        <taxon>Fraxinus</taxon>
    </lineage>
</organism>
<evidence type="ECO:0000313" key="2">
    <source>
        <dbReference type="EMBL" id="CAI9761319.1"/>
    </source>
</evidence>
<gene>
    <name evidence="2" type="ORF">FPE_LOCUS8749</name>
</gene>
<dbReference type="EMBL" id="OU503040">
    <property type="protein sequence ID" value="CAI9761319.1"/>
    <property type="molecule type" value="Genomic_DNA"/>
</dbReference>
<dbReference type="AlphaFoldDB" id="A0AAD2DPA5"/>
<feature type="compositionally biased region" description="Polar residues" evidence="1">
    <location>
        <begin position="1"/>
        <end position="13"/>
    </location>
</feature>
<dbReference type="Proteomes" id="UP000834106">
    <property type="component" value="Chromosome 5"/>
</dbReference>
<name>A0AAD2DPA5_9LAMI</name>
<proteinExistence type="predicted"/>
<keyword evidence="3" id="KW-1185">Reference proteome</keyword>
<protein>
    <submittedName>
        <fullName evidence="2">Uncharacterized protein</fullName>
    </submittedName>
</protein>
<reference evidence="2" key="1">
    <citation type="submission" date="2023-05" db="EMBL/GenBank/DDBJ databases">
        <authorList>
            <person name="Huff M."/>
        </authorList>
    </citation>
    <scope>NUCLEOTIDE SEQUENCE</scope>
</reference>
<feature type="region of interest" description="Disordered" evidence="1">
    <location>
        <begin position="1"/>
        <end position="71"/>
    </location>
</feature>
<evidence type="ECO:0000313" key="3">
    <source>
        <dbReference type="Proteomes" id="UP000834106"/>
    </source>
</evidence>